<dbReference type="GO" id="GO:0055085">
    <property type="term" value="P:transmembrane transport"/>
    <property type="evidence" value="ECO:0007669"/>
    <property type="project" value="InterPro"/>
</dbReference>
<proteinExistence type="inferred from homology"/>
<feature type="transmembrane region" description="Helical" evidence="7">
    <location>
        <begin position="91"/>
        <end position="112"/>
    </location>
</feature>
<feature type="transmembrane region" description="Helical" evidence="7">
    <location>
        <begin position="124"/>
        <end position="147"/>
    </location>
</feature>
<dbReference type="PROSITE" id="PS50928">
    <property type="entry name" value="ABC_TM1"/>
    <property type="match status" value="1"/>
</dbReference>
<evidence type="ECO:0000313" key="9">
    <source>
        <dbReference type="EMBL" id="SES23802.1"/>
    </source>
</evidence>
<organism evidence="9 10">
    <name type="scientific">Butyrivibrio fibrisolvens</name>
    <dbReference type="NCBI Taxonomy" id="831"/>
    <lineage>
        <taxon>Bacteria</taxon>
        <taxon>Bacillati</taxon>
        <taxon>Bacillota</taxon>
        <taxon>Clostridia</taxon>
        <taxon>Lachnospirales</taxon>
        <taxon>Lachnospiraceae</taxon>
        <taxon>Butyrivibrio</taxon>
    </lineage>
</organism>
<feature type="transmembrane region" description="Helical" evidence="7">
    <location>
        <begin position="31"/>
        <end position="49"/>
    </location>
</feature>
<evidence type="ECO:0000256" key="4">
    <source>
        <dbReference type="ARBA" id="ARBA00022692"/>
    </source>
</evidence>
<dbReference type="InterPro" id="IPR035906">
    <property type="entry name" value="MetI-like_sf"/>
</dbReference>
<name>A0A1H9VQE1_BUTFI</name>
<dbReference type="CDD" id="cd06261">
    <property type="entry name" value="TM_PBP2"/>
    <property type="match status" value="1"/>
</dbReference>
<dbReference type="Proteomes" id="UP000182584">
    <property type="component" value="Unassembled WGS sequence"/>
</dbReference>
<dbReference type="PANTHER" id="PTHR43227:SF11">
    <property type="entry name" value="BLL4140 PROTEIN"/>
    <property type="match status" value="1"/>
</dbReference>
<dbReference type="RefSeq" id="WP_022759182.1">
    <property type="nucleotide sequence ID" value="NZ_FOGJ01000024.1"/>
</dbReference>
<feature type="transmembrane region" description="Helical" evidence="7">
    <location>
        <begin position="181"/>
        <end position="203"/>
    </location>
</feature>
<gene>
    <name evidence="9" type="ORF">SAMN04487884_12462</name>
</gene>
<comment type="subcellular location">
    <subcellularLocation>
        <location evidence="1 7">Cell membrane</location>
        <topology evidence="1 7">Multi-pass membrane protein</topology>
    </subcellularLocation>
</comment>
<evidence type="ECO:0000256" key="6">
    <source>
        <dbReference type="ARBA" id="ARBA00023136"/>
    </source>
</evidence>
<evidence type="ECO:0000256" key="3">
    <source>
        <dbReference type="ARBA" id="ARBA00022475"/>
    </source>
</evidence>
<dbReference type="OrthoDB" id="2637002at2"/>
<evidence type="ECO:0000313" key="10">
    <source>
        <dbReference type="Proteomes" id="UP000182584"/>
    </source>
</evidence>
<keyword evidence="4 7" id="KW-0812">Transmembrane</keyword>
<dbReference type="Pfam" id="PF00528">
    <property type="entry name" value="BPD_transp_1"/>
    <property type="match status" value="1"/>
</dbReference>
<dbReference type="GO" id="GO:0005886">
    <property type="term" value="C:plasma membrane"/>
    <property type="evidence" value="ECO:0007669"/>
    <property type="project" value="UniProtKB-SubCell"/>
</dbReference>
<protein>
    <submittedName>
        <fullName evidence="9">Putative aldouronate transport system permease protein</fullName>
    </submittedName>
</protein>
<accession>A0A1H9VQE1</accession>
<dbReference type="InterPro" id="IPR000515">
    <property type="entry name" value="MetI-like"/>
</dbReference>
<feature type="transmembrane region" description="Helical" evidence="7">
    <location>
        <begin position="224"/>
        <end position="245"/>
    </location>
</feature>
<evidence type="ECO:0000256" key="2">
    <source>
        <dbReference type="ARBA" id="ARBA00022448"/>
    </source>
</evidence>
<evidence type="ECO:0000259" key="8">
    <source>
        <dbReference type="PROSITE" id="PS50928"/>
    </source>
</evidence>
<feature type="domain" description="ABC transmembrane type-1" evidence="8">
    <location>
        <begin position="87"/>
        <end position="306"/>
    </location>
</feature>
<evidence type="ECO:0000256" key="7">
    <source>
        <dbReference type="RuleBase" id="RU363032"/>
    </source>
</evidence>
<reference evidence="9 10" key="1">
    <citation type="submission" date="2016-10" db="EMBL/GenBank/DDBJ databases">
        <authorList>
            <person name="de Groot N.N."/>
        </authorList>
    </citation>
    <scope>NUCLEOTIDE SEQUENCE [LARGE SCALE GENOMIC DNA]</scope>
    <source>
        <strain evidence="9 10">AR40</strain>
    </source>
</reference>
<dbReference type="SUPFAM" id="SSF161098">
    <property type="entry name" value="MetI-like"/>
    <property type="match status" value="1"/>
</dbReference>
<evidence type="ECO:0000256" key="1">
    <source>
        <dbReference type="ARBA" id="ARBA00004651"/>
    </source>
</evidence>
<dbReference type="eggNOG" id="COG4209">
    <property type="taxonomic scope" value="Bacteria"/>
</dbReference>
<evidence type="ECO:0000256" key="5">
    <source>
        <dbReference type="ARBA" id="ARBA00022989"/>
    </source>
</evidence>
<keyword evidence="6 7" id="KW-0472">Membrane</keyword>
<feature type="transmembrane region" description="Helical" evidence="7">
    <location>
        <begin position="285"/>
        <end position="306"/>
    </location>
</feature>
<dbReference type="EMBL" id="FOGJ01000024">
    <property type="protein sequence ID" value="SES23802.1"/>
    <property type="molecule type" value="Genomic_DNA"/>
</dbReference>
<dbReference type="PANTHER" id="PTHR43227">
    <property type="entry name" value="BLL4140 PROTEIN"/>
    <property type="match status" value="1"/>
</dbReference>
<keyword evidence="3" id="KW-1003">Cell membrane</keyword>
<sequence>MSKKYKQADLALGGAVRNKKPLGQRIWNSRGYYLMFLPVFIFVIIMYYWPMLGVRYSFYSYKLKNIHWVGLENFQIMFAKAEFWSALRNTLIISIAKLLINTFAAVIISVFLNEMGNIIAKKAFQTVIYLPHFMSYAVVAAIFTLFLSNSSTGFINETLKEWGVISTSIDFLHSTKMWRPIFYLINMWKETGWGTVIFLATLAGINPEIYEAADIDGATRLQKIWYVTVPELANTIIIVLILNIAKVLNIFEPVFVLYNSRVYDVADVISTYIYRQTFLQFIPDYGYTTAVGLFKSVVGGILMLLSNFASKKVRGRGII</sequence>
<dbReference type="AlphaFoldDB" id="A0A1H9VQE1"/>
<keyword evidence="2 7" id="KW-0813">Transport</keyword>
<dbReference type="Gene3D" id="1.10.3720.10">
    <property type="entry name" value="MetI-like"/>
    <property type="match status" value="1"/>
</dbReference>
<keyword evidence="5 7" id="KW-1133">Transmembrane helix</keyword>
<comment type="similarity">
    <text evidence="7">Belongs to the binding-protein-dependent transport system permease family.</text>
</comment>
<dbReference type="InterPro" id="IPR050809">
    <property type="entry name" value="UgpAE/MalFG_permease"/>
</dbReference>